<reference evidence="2" key="1">
    <citation type="submission" date="2017-08" db="EMBL/GenBank/DDBJ databases">
        <authorList>
            <person name="Varghese N."/>
            <person name="Submissions S."/>
        </authorList>
    </citation>
    <scope>NUCLEOTIDE SEQUENCE [LARGE SCALE GENOMIC DNA]</scope>
    <source>
        <strain evidence="2">DSM 4725</strain>
    </source>
</reference>
<dbReference type="RefSeq" id="WP_097194194.1">
    <property type="nucleotide sequence ID" value="NZ_OBQI01000002.1"/>
</dbReference>
<dbReference type="OrthoDB" id="3176965at2"/>
<keyword evidence="2" id="KW-1185">Reference proteome</keyword>
<sequence>MKTSITTEARRDGIAAALEAARQATAAGQGTSASIMWKGSELVVPVASVDLDLVLLNPHSHRISAQLQSLSQDVQDMVAGNPYGPEAQATITKILQETSGYERIKMALLNDGQLDPGVITTAGVLINANTRAVALRELRKSYVKVLVLPQDATTKEIIDLELLLQMRQDVKQDYSFPSQALFIEDLIESGHFTVLEVGRRIRSDLTESAADKKKASELVQLELRLLGLMREVRTASRGAVTWTYFDDKRQALLEIDQDYQKLKNTKPEEATRVRDAQLAGVIAGVEYRKLREIDASLMDNYVEGAMREVSALAPHVDALLGSGAPDFEAAPEGLDLLDDETTGAGPTLSGLYTLLAQAGPDDTVALPTNDGPPLELPRKAVAAALYGALSTAIENKQRDNRRLDDLTAPMVFLKEATRSLDKATGAYTDVRQRTAFDHAAFAKAMQEFHRAAAELLTVAPPATPGSGGPAGA</sequence>
<gene>
    <name evidence="1" type="ORF">SAMN05660748_1246</name>
</gene>
<evidence type="ECO:0000313" key="1">
    <source>
        <dbReference type="EMBL" id="SOC48550.1"/>
    </source>
</evidence>
<organism evidence="1 2">
    <name type="scientific">Blastococcus aggregatus</name>
    <dbReference type="NCBI Taxonomy" id="38502"/>
    <lineage>
        <taxon>Bacteria</taxon>
        <taxon>Bacillati</taxon>
        <taxon>Actinomycetota</taxon>
        <taxon>Actinomycetes</taxon>
        <taxon>Geodermatophilales</taxon>
        <taxon>Geodermatophilaceae</taxon>
        <taxon>Blastococcus</taxon>
    </lineage>
</organism>
<dbReference type="EMBL" id="OBQI01000002">
    <property type="protein sequence ID" value="SOC48550.1"/>
    <property type="molecule type" value="Genomic_DNA"/>
</dbReference>
<dbReference type="AlphaFoldDB" id="A0A285V3B4"/>
<dbReference type="Proteomes" id="UP000219435">
    <property type="component" value="Unassembled WGS sequence"/>
</dbReference>
<proteinExistence type="predicted"/>
<name>A0A285V3B4_9ACTN</name>
<accession>A0A285V3B4</accession>
<protein>
    <submittedName>
        <fullName evidence="1">Uncharacterized protein</fullName>
    </submittedName>
</protein>
<evidence type="ECO:0000313" key="2">
    <source>
        <dbReference type="Proteomes" id="UP000219435"/>
    </source>
</evidence>